<feature type="compositionally biased region" description="Polar residues" evidence="6">
    <location>
        <begin position="133"/>
        <end position="145"/>
    </location>
</feature>
<reference evidence="9" key="2">
    <citation type="journal article" date="2007" name="PLoS Biol.">
        <title>Survey sequencing and comparative analysis of the elephant shark (Callorhinchus milii) genome.</title>
        <authorList>
            <person name="Venkatesh B."/>
            <person name="Kirkness E.F."/>
            <person name="Loh Y.H."/>
            <person name="Halpern A.L."/>
            <person name="Lee A.P."/>
            <person name="Johnson J."/>
            <person name="Dandona N."/>
            <person name="Viswanathan L.D."/>
            <person name="Tay A."/>
            <person name="Venter J.C."/>
            <person name="Strausberg R.L."/>
            <person name="Brenner S."/>
        </authorList>
    </citation>
    <scope>NUCLEOTIDE SEQUENCE [LARGE SCALE GENOMIC DNA]</scope>
</reference>
<comment type="subunit">
    <text evidence="5">Part of the small subunit (SSU) processome, composed of more than 70 proteins and the RNA chaperone small nucleolar RNA (snoRNA) U3. Component of a heterotrimeric complex containing IMP3, IMP4 and MPHOSPH10. Interacts with MPHOSPH10.</text>
</comment>
<dbReference type="GO" id="GO:0032040">
    <property type="term" value="C:small-subunit processome"/>
    <property type="evidence" value="ECO:0007669"/>
    <property type="project" value="TreeGrafter"/>
</dbReference>
<dbReference type="GO" id="GO:0030515">
    <property type="term" value="F:snoRNA binding"/>
    <property type="evidence" value="ECO:0007669"/>
    <property type="project" value="TreeGrafter"/>
</dbReference>
<reference evidence="8" key="5">
    <citation type="submission" date="2025-09" db="UniProtKB">
        <authorList>
            <consortium name="Ensembl"/>
        </authorList>
    </citation>
    <scope>IDENTIFICATION</scope>
</reference>
<dbReference type="AlphaFoldDB" id="A0A4W3H578"/>
<feature type="compositionally biased region" description="Pro residues" evidence="6">
    <location>
        <begin position="171"/>
        <end position="188"/>
    </location>
</feature>
<reference evidence="9" key="1">
    <citation type="journal article" date="2006" name="Science">
        <title>Ancient noncoding elements conserved in the human genome.</title>
        <authorList>
            <person name="Venkatesh B."/>
            <person name="Kirkness E.F."/>
            <person name="Loh Y.H."/>
            <person name="Halpern A.L."/>
            <person name="Lee A.P."/>
            <person name="Johnson J."/>
            <person name="Dandona N."/>
            <person name="Viswanathan L.D."/>
            <person name="Tay A."/>
            <person name="Venter J.C."/>
            <person name="Strausberg R.L."/>
            <person name="Brenner S."/>
        </authorList>
    </citation>
    <scope>NUCLEOTIDE SEQUENCE [LARGE SCALE GENOMIC DNA]</scope>
</reference>
<feature type="region of interest" description="Disordered" evidence="6">
    <location>
        <begin position="133"/>
        <end position="202"/>
    </location>
</feature>
<dbReference type="InterPro" id="IPR044281">
    <property type="entry name" value="IMP4/RPF1"/>
</dbReference>
<protein>
    <recommendedName>
        <fullName evidence="7">Brix domain-containing protein</fullName>
    </recommendedName>
</protein>
<accession>A0A4W3H578</accession>
<evidence type="ECO:0000256" key="3">
    <source>
        <dbReference type="ARBA" id="ARBA00022552"/>
    </source>
</evidence>
<keyword evidence="3" id="KW-0698">rRNA processing</keyword>
<dbReference type="PROSITE" id="PS50833">
    <property type="entry name" value="BRIX"/>
    <property type="match status" value="1"/>
</dbReference>
<dbReference type="GO" id="GO:0006364">
    <property type="term" value="P:rRNA processing"/>
    <property type="evidence" value="ECO:0007669"/>
    <property type="project" value="UniProtKB-KW"/>
</dbReference>
<evidence type="ECO:0000256" key="2">
    <source>
        <dbReference type="ARBA" id="ARBA00022517"/>
    </source>
</evidence>
<dbReference type="PANTHER" id="PTHR22734:SF2">
    <property type="entry name" value="U3 SMALL NUCLEOLAR RIBONUCLEOPROTEIN PROTEIN IMP4"/>
    <property type="match status" value="1"/>
</dbReference>
<evidence type="ECO:0000256" key="5">
    <source>
        <dbReference type="ARBA" id="ARBA00046634"/>
    </source>
</evidence>
<dbReference type="Gene3D" id="3.40.50.10480">
    <property type="entry name" value="Probable brix-domain ribosomal biogenesis protein"/>
    <property type="match status" value="1"/>
</dbReference>
<reference evidence="8" key="4">
    <citation type="submission" date="2025-08" db="UniProtKB">
        <authorList>
            <consortium name="Ensembl"/>
        </authorList>
    </citation>
    <scope>IDENTIFICATION</scope>
</reference>
<organism evidence="8 9">
    <name type="scientific">Callorhinchus milii</name>
    <name type="common">Ghost shark</name>
    <dbReference type="NCBI Taxonomy" id="7868"/>
    <lineage>
        <taxon>Eukaryota</taxon>
        <taxon>Metazoa</taxon>
        <taxon>Chordata</taxon>
        <taxon>Craniata</taxon>
        <taxon>Vertebrata</taxon>
        <taxon>Chondrichthyes</taxon>
        <taxon>Holocephali</taxon>
        <taxon>Chimaeriformes</taxon>
        <taxon>Callorhinchidae</taxon>
        <taxon>Callorhinchus</taxon>
    </lineage>
</organism>
<comment type="function">
    <text evidence="4">Component of the 60-80S U3 small nucleolar ribonucleoprotein (U3 snoRNP). Required for the early cleavages during pre-18S ribosomal RNA processing. Part of the small subunit (SSU) processome, first precursor of the small eukaryotic ribosomal subunit. During the assembly of the SSU processome in the nucleolus, many ribosome biogenesis factors, an RNA chaperone and ribosomal proteins associate with the nascent pre-rRNA and work in concert to generate RNA folding, modifications, rearrangements and cleavage as well as targeted degradation of pre-ribosomal RNA by the RNA exosome.</text>
</comment>
<reference evidence="9" key="3">
    <citation type="journal article" date="2014" name="Nature">
        <title>Elephant shark genome provides unique insights into gnathostome evolution.</title>
        <authorList>
            <consortium name="International Elephant Shark Genome Sequencing Consortium"/>
            <person name="Venkatesh B."/>
            <person name="Lee A.P."/>
            <person name="Ravi V."/>
            <person name="Maurya A.K."/>
            <person name="Lian M.M."/>
            <person name="Swann J.B."/>
            <person name="Ohta Y."/>
            <person name="Flajnik M.F."/>
            <person name="Sutoh Y."/>
            <person name="Kasahara M."/>
            <person name="Hoon S."/>
            <person name="Gangu V."/>
            <person name="Roy S.W."/>
            <person name="Irimia M."/>
            <person name="Korzh V."/>
            <person name="Kondrychyn I."/>
            <person name="Lim Z.W."/>
            <person name="Tay B.H."/>
            <person name="Tohari S."/>
            <person name="Kong K.W."/>
            <person name="Ho S."/>
            <person name="Lorente-Galdos B."/>
            <person name="Quilez J."/>
            <person name="Marques-Bonet T."/>
            <person name="Raney B.J."/>
            <person name="Ingham P.W."/>
            <person name="Tay A."/>
            <person name="Hillier L.W."/>
            <person name="Minx P."/>
            <person name="Boehm T."/>
            <person name="Wilson R.K."/>
            <person name="Brenner S."/>
            <person name="Warren W.C."/>
        </authorList>
    </citation>
    <scope>NUCLEOTIDE SEQUENCE [LARGE SCALE GENOMIC DNA]</scope>
</reference>
<name>A0A4W3H578_CALMI</name>
<evidence type="ECO:0000256" key="6">
    <source>
        <dbReference type="SAM" id="MobiDB-lite"/>
    </source>
</evidence>
<dbReference type="PANTHER" id="PTHR22734">
    <property type="entry name" value="U3 SMALL NUCLEOLAR RIBONUCLEOPROTEIN PROTEIN IMP4"/>
    <property type="match status" value="1"/>
</dbReference>
<dbReference type="GO" id="GO:0034457">
    <property type="term" value="C:Mpp10 complex"/>
    <property type="evidence" value="ECO:0007669"/>
    <property type="project" value="TreeGrafter"/>
</dbReference>
<evidence type="ECO:0000259" key="7">
    <source>
        <dbReference type="PROSITE" id="PS50833"/>
    </source>
</evidence>
<proteinExistence type="predicted"/>
<evidence type="ECO:0000256" key="1">
    <source>
        <dbReference type="ARBA" id="ARBA00004604"/>
    </source>
</evidence>
<feature type="domain" description="Brix" evidence="7">
    <location>
        <begin position="11"/>
        <end position="88"/>
    </location>
</feature>
<dbReference type="InParanoid" id="A0A4W3H578"/>
<keyword evidence="9" id="KW-1185">Reference proteome</keyword>
<dbReference type="STRING" id="7868.ENSCMIP00000010876"/>
<dbReference type="GO" id="GO:0042134">
    <property type="term" value="F:rRNA primary transcript binding"/>
    <property type="evidence" value="ECO:0007669"/>
    <property type="project" value="InterPro"/>
</dbReference>
<comment type="subcellular location">
    <subcellularLocation>
        <location evidence="1">Nucleus</location>
        <location evidence="1">Nucleolus</location>
    </subcellularLocation>
</comment>
<evidence type="ECO:0000256" key="4">
    <source>
        <dbReference type="ARBA" id="ARBA00045281"/>
    </source>
</evidence>
<dbReference type="Ensembl" id="ENSCMIT00000011154.1">
    <property type="protein sequence ID" value="ENSCMIP00000010876.1"/>
    <property type="gene ID" value="ENSCMIG00000005722.1"/>
</dbReference>
<dbReference type="Proteomes" id="UP000314986">
    <property type="component" value="Unassembled WGS sequence"/>
</dbReference>
<evidence type="ECO:0000313" key="8">
    <source>
        <dbReference type="Ensembl" id="ENSCMIP00000010876.1"/>
    </source>
</evidence>
<sequence length="202" mass="21363">MTCSPPPGCWPELGVPRGGHRSRLPPVCFQEMKLVFPNAQRMNRGKHDVGALVQACKANGVTDLVVVHEHRGNPGQISLLLPPPPNTPHPTSPLPPPPGCVRHRPPPAAPGSGTGLEAVASVDSRYLWPNMSPRGQFSSEGTPRSRSVPLGLHSLPSSRPTSNFALGPSYFLPPPCGAPAPNPFPVGPFPRLLQGPSQDPPL</sequence>
<dbReference type="InterPro" id="IPR007109">
    <property type="entry name" value="Brix"/>
</dbReference>
<dbReference type="SUPFAM" id="SSF52954">
    <property type="entry name" value="Class II aaRS ABD-related"/>
    <property type="match status" value="1"/>
</dbReference>
<evidence type="ECO:0000313" key="9">
    <source>
        <dbReference type="Proteomes" id="UP000314986"/>
    </source>
</evidence>
<feature type="compositionally biased region" description="Polar residues" evidence="6">
    <location>
        <begin position="155"/>
        <end position="164"/>
    </location>
</feature>
<keyword evidence="2" id="KW-0690">Ribosome biogenesis</keyword>